<evidence type="ECO:0000313" key="2">
    <source>
        <dbReference type="Proteomes" id="UP000502345"/>
    </source>
</evidence>
<reference evidence="1 2" key="1">
    <citation type="submission" date="2020-03" db="EMBL/GenBank/DDBJ databases">
        <title>Screen low temperature-resistant strains for efficient degradation of petroleum hydrocarbons under the low temperature.</title>
        <authorList>
            <person name="Wang Y."/>
            <person name="Chen J."/>
        </authorList>
    </citation>
    <scope>NUCLEOTIDE SEQUENCE [LARGE SCALE GENOMIC DNA]</scope>
    <source>
        <strain evidence="1 2">KB1</strain>
    </source>
</reference>
<dbReference type="RefSeq" id="WP_166501791.1">
    <property type="nucleotide sequence ID" value="NZ_CP050124.1"/>
</dbReference>
<sequence>MTTRFPELTPEQLTQALRTAQPVDQDAMQRAQAEAQRALNAAFSRIRTVTP</sequence>
<dbReference type="EMBL" id="CP050124">
    <property type="protein sequence ID" value="QIP38028.1"/>
    <property type="molecule type" value="Genomic_DNA"/>
</dbReference>
<dbReference type="AlphaFoldDB" id="A0A6G9CMB9"/>
<organism evidence="1 2">
    <name type="scientific">Rhodococcus erythropolis</name>
    <name type="common">Arthrobacter picolinophilus</name>
    <dbReference type="NCBI Taxonomy" id="1833"/>
    <lineage>
        <taxon>Bacteria</taxon>
        <taxon>Bacillati</taxon>
        <taxon>Actinomycetota</taxon>
        <taxon>Actinomycetes</taxon>
        <taxon>Mycobacteriales</taxon>
        <taxon>Nocardiaceae</taxon>
        <taxon>Rhodococcus</taxon>
        <taxon>Rhodococcus erythropolis group</taxon>
    </lineage>
</organism>
<dbReference type="Proteomes" id="UP000502345">
    <property type="component" value="Chromosome"/>
</dbReference>
<name>A0A6G9CMB9_RHOER</name>
<accession>A0A6G9CMB9</accession>
<evidence type="ECO:0000313" key="1">
    <source>
        <dbReference type="EMBL" id="QIP38028.1"/>
    </source>
</evidence>
<proteinExistence type="predicted"/>
<protein>
    <submittedName>
        <fullName evidence="1">Uncharacterized protein</fullName>
    </submittedName>
</protein>
<gene>
    <name evidence="1" type="ORF">G9444_0784</name>
</gene>